<dbReference type="InterPro" id="IPR050951">
    <property type="entry name" value="Retrovirus_Pol_polyprotein"/>
</dbReference>
<dbReference type="RefSeq" id="XP_016457478.1">
    <property type="nucleotide sequence ID" value="XM_016601992.1"/>
</dbReference>
<dbReference type="KEGG" id="nta:107781304"/>
<dbReference type="PANTHER" id="PTHR37984:SF5">
    <property type="entry name" value="PROTEIN NYNRIN-LIKE"/>
    <property type="match status" value="1"/>
</dbReference>
<organism evidence="1">
    <name type="scientific">Nicotiana tabacum</name>
    <name type="common">Common tobacco</name>
    <dbReference type="NCBI Taxonomy" id="4097"/>
    <lineage>
        <taxon>Eukaryota</taxon>
        <taxon>Viridiplantae</taxon>
        <taxon>Streptophyta</taxon>
        <taxon>Embryophyta</taxon>
        <taxon>Tracheophyta</taxon>
        <taxon>Spermatophyta</taxon>
        <taxon>Magnoliopsida</taxon>
        <taxon>eudicotyledons</taxon>
        <taxon>Gunneridae</taxon>
        <taxon>Pentapetalae</taxon>
        <taxon>asterids</taxon>
        <taxon>lamiids</taxon>
        <taxon>Solanales</taxon>
        <taxon>Solanaceae</taxon>
        <taxon>Nicotianoideae</taxon>
        <taxon>Nicotianeae</taxon>
        <taxon>Nicotiana</taxon>
    </lineage>
</organism>
<dbReference type="InterPro" id="IPR043128">
    <property type="entry name" value="Rev_trsase/Diguanyl_cyclase"/>
</dbReference>
<evidence type="ECO:0000313" key="1">
    <source>
        <dbReference type="RefSeq" id="XP_016457478.1"/>
    </source>
</evidence>
<dbReference type="PANTHER" id="PTHR37984">
    <property type="entry name" value="PROTEIN CBG26694"/>
    <property type="match status" value="1"/>
</dbReference>
<gene>
    <name evidence="1" type="primary">LOC107781304</name>
</gene>
<dbReference type="AlphaFoldDB" id="A0A1S3YZD2"/>
<proteinExistence type="predicted"/>
<dbReference type="OrthoDB" id="6761011at2759"/>
<dbReference type="PaxDb" id="4097-A0A1S3YZD2"/>
<name>A0A1S3YZD2_TOBAC</name>
<reference evidence="1" key="1">
    <citation type="submission" date="2025-08" db="UniProtKB">
        <authorList>
            <consortium name="RefSeq"/>
        </authorList>
    </citation>
    <scope>IDENTIFICATION</scope>
</reference>
<protein>
    <submittedName>
        <fullName evidence="1">Uncharacterized protein</fullName>
    </submittedName>
</protein>
<dbReference type="InterPro" id="IPR043502">
    <property type="entry name" value="DNA/RNA_pol_sf"/>
</dbReference>
<accession>A0A1S3YZD2</accession>
<dbReference type="SUPFAM" id="SSF56672">
    <property type="entry name" value="DNA/RNA polymerases"/>
    <property type="match status" value="1"/>
</dbReference>
<sequence>MDATKSTMEELEQVALFEEFLDRMFHLGTGLNTELRYHIGDSGPQTKSGSKLPTGKAKEVLDSRGYHLKHLQENLEILRKHNMKLNPEKFAFGVGSGKFLGFLLSQRGIEVNPNNIKAIKDIPDQMTSVKEVQSLTGRFAALSRFISRSSEKFYRFFSLLKKKNDFACTPECQQALKDIKRQAAANYLAVSEVAVSAVLIREEEDFVADFGSRVMPLVAKEAVLVSGTILGV</sequence>
<dbReference type="Gene3D" id="3.30.70.270">
    <property type="match status" value="2"/>
</dbReference>